<protein>
    <submittedName>
        <fullName evidence="3">SGNH hydrolase</fullName>
    </submittedName>
</protein>
<dbReference type="InterPro" id="IPR052762">
    <property type="entry name" value="PCW_deacetylase/CE"/>
</dbReference>
<organism evidence="3 4">
    <name type="scientific">Ascobolus immersus RN42</name>
    <dbReference type="NCBI Taxonomy" id="1160509"/>
    <lineage>
        <taxon>Eukaryota</taxon>
        <taxon>Fungi</taxon>
        <taxon>Dikarya</taxon>
        <taxon>Ascomycota</taxon>
        <taxon>Pezizomycotina</taxon>
        <taxon>Pezizomycetes</taxon>
        <taxon>Pezizales</taxon>
        <taxon>Ascobolaceae</taxon>
        <taxon>Ascobolus</taxon>
    </lineage>
</organism>
<dbReference type="EMBL" id="ML119709">
    <property type="protein sequence ID" value="RPA78625.1"/>
    <property type="molecule type" value="Genomic_DNA"/>
</dbReference>
<dbReference type="GO" id="GO:0052689">
    <property type="term" value="F:carboxylic ester hydrolase activity"/>
    <property type="evidence" value="ECO:0007669"/>
    <property type="project" value="InterPro"/>
</dbReference>
<name>A0A3N4HXR3_ASCIM</name>
<dbReference type="InterPro" id="IPR037461">
    <property type="entry name" value="CtCE2-like_dom"/>
</dbReference>
<dbReference type="SUPFAM" id="SSF52266">
    <property type="entry name" value="SGNH hydrolase"/>
    <property type="match status" value="1"/>
</dbReference>
<dbReference type="Proteomes" id="UP000275078">
    <property type="component" value="Unassembled WGS sequence"/>
</dbReference>
<evidence type="ECO:0000313" key="4">
    <source>
        <dbReference type="Proteomes" id="UP000275078"/>
    </source>
</evidence>
<evidence type="ECO:0000256" key="1">
    <source>
        <dbReference type="SAM" id="SignalP"/>
    </source>
</evidence>
<dbReference type="InterPro" id="IPR013830">
    <property type="entry name" value="SGNH_hydro"/>
</dbReference>
<dbReference type="Pfam" id="PF13472">
    <property type="entry name" value="Lipase_GDSL_2"/>
    <property type="match status" value="1"/>
</dbReference>
<feature type="chain" id="PRO_5018106647" evidence="1">
    <location>
        <begin position="20"/>
        <end position="414"/>
    </location>
</feature>
<dbReference type="AlphaFoldDB" id="A0A3N4HXR3"/>
<evidence type="ECO:0000259" key="2">
    <source>
        <dbReference type="Pfam" id="PF13472"/>
    </source>
</evidence>
<reference evidence="3 4" key="1">
    <citation type="journal article" date="2018" name="Nat. Ecol. Evol.">
        <title>Pezizomycetes genomes reveal the molecular basis of ectomycorrhizal truffle lifestyle.</title>
        <authorList>
            <person name="Murat C."/>
            <person name="Payen T."/>
            <person name="Noel B."/>
            <person name="Kuo A."/>
            <person name="Morin E."/>
            <person name="Chen J."/>
            <person name="Kohler A."/>
            <person name="Krizsan K."/>
            <person name="Balestrini R."/>
            <person name="Da Silva C."/>
            <person name="Montanini B."/>
            <person name="Hainaut M."/>
            <person name="Levati E."/>
            <person name="Barry K.W."/>
            <person name="Belfiori B."/>
            <person name="Cichocki N."/>
            <person name="Clum A."/>
            <person name="Dockter R.B."/>
            <person name="Fauchery L."/>
            <person name="Guy J."/>
            <person name="Iotti M."/>
            <person name="Le Tacon F."/>
            <person name="Lindquist E.A."/>
            <person name="Lipzen A."/>
            <person name="Malagnac F."/>
            <person name="Mello A."/>
            <person name="Molinier V."/>
            <person name="Miyauchi S."/>
            <person name="Poulain J."/>
            <person name="Riccioni C."/>
            <person name="Rubini A."/>
            <person name="Sitrit Y."/>
            <person name="Splivallo R."/>
            <person name="Traeger S."/>
            <person name="Wang M."/>
            <person name="Zifcakova L."/>
            <person name="Wipf D."/>
            <person name="Zambonelli A."/>
            <person name="Paolocci F."/>
            <person name="Nowrousian M."/>
            <person name="Ottonello S."/>
            <person name="Baldrian P."/>
            <person name="Spatafora J.W."/>
            <person name="Henrissat B."/>
            <person name="Nagy L.G."/>
            <person name="Aury J.M."/>
            <person name="Wincker P."/>
            <person name="Grigoriev I.V."/>
            <person name="Bonfante P."/>
            <person name="Martin F.M."/>
        </authorList>
    </citation>
    <scope>NUCLEOTIDE SEQUENCE [LARGE SCALE GENOMIC DNA]</scope>
    <source>
        <strain evidence="3 4">RN42</strain>
    </source>
</reference>
<gene>
    <name evidence="3" type="ORF">BJ508DRAFT_416489</name>
</gene>
<keyword evidence="1" id="KW-0732">Signal</keyword>
<dbReference type="CDD" id="cd01831">
    <property type="entry name" value="Endoglucanase_E_like"/>
    <property type="match status" value="1"/>
</dbReference>
<sequence>MRFLTSLVSLSLLASSAVAVIWDNEQIRPPTEKNTKYPVNLLTASDSKKEWDTYKPSTKEISWKGRWDDKFISWWTAPGFKFGFTGDKVAVTFGNYTNDGVLVAYRVGGLDWEFTNITTSATHLLVSSRPHAPSTSSPTTFELRVSNWGRGIQVAGIHLAKGSKLLPTKKHPKHIEFIGDSISSGQYASYGPMSSWPYLTAAGLGNVEYSITAYPGICVTDKDCWGNPRGQVFQWKQTQDGNWRQQELYGLKPQPWNFKKQQAADVVVINIGTNDANEHNNVTRSEFIAAYTKMITDIHAVWPRAQIVVMSLYFGFGQSGEGYVAGPGWPQEIPQIVKSFQRRGRGDYVHLFDTKGILQHNDIGPGTWHPTDTGHMKVASELRSYLKVKFGWEAEESGDMVHSGTYIYNDWCCY</sequence>
<dbReference type="PANTHER" id="PTHR37834">
    <property type="entry name" value="GDSL-LIKE LIPASE/ACYLHYDROLASE DOMAIN PROTEIN (AFU_ORTHOLOGUE AFUA_2G00620)"/>
    <property type="match status" value="1"/>
</dbReference>
<keyword evidence="4" id="KW-1185">Reference proteome</keyword>
<keyword evidence="3" id="KW-0378">Hydrolase</keyword>
<feature type="domain" description="SGNH hydrolase-type esterase" evidence="2">
    <location>
        <begin position="177"/>
        <end position="375"/>
    </location>
</feature>
<feature type="signal peptide" evidence="1">
    <location>
        <begin position="1"/>
        <end position="19"/>
    </location>
</feature>
<proteinExistence type="predicted"/>
<dbReference type="OrthoDB" id="426133at2759"/>
<dbReference type="Gene3D" id="3.40.50.1110">
    <property type="entry name" value="SGNH hydrolase"/>
    <property type="match status" value="1"/>
</dbReference>
<evidence type="ECO:0000313" key="3">
    <source>
        <dbReference type="EMBL" id="RPA78625.1"/>
    </source>
</evidence>
<dbReference type="InterPro" id="IPR036514">
    <property type="entry name" value="SGNH_hydro_sf"/>
</dbReference>
<dbReference type="PANTHER" id="PTHR37834:SF2">
    <property type="entry name" value="ESTERASE, SGNH HYDROLASE-TYPE"/>
    <property type="match status" value="1"/>
</dbReference>
<accession>A0A3N4HXR3</accession>